<evidence type="ECO:0000256" key="1">
    <source>
        <dbReference type="SAM" id="MobiDB-lite"/>
    </source>
</evidence>
<organism evidence="2 3">
    <name type="scientific">Jiangella rhizosphaerae</name>
    <dbReference type="NCBI Taxonomy" id="2293569"/>
    <lineage>
        <taxon>Bacteria</taxon>
        <taxon>Bacillati</taxon>
        <taxon>Actinomycetota</taxon>
        <taxon>Actinomycetes</taxon>
        <taxon>Jiangellales</taxon>
        <taxon>Jiangellaceae</taxon>
        <taxon>Jiangella</taxon>
    </lineage>
</organism>
<dbReference type="RefSeq" id="WP_119661479.1">
    <property type="nucleotide sequence ID" value="NZ_QUAL01000180.1"/>
</dbReference>
<gene>
    <name evidence="2" type="ORF">DY240_19320</name>
</gene>
<evidence type="ECO:0000313" key="3">
    <source>
        <dbReference type="Proteomes" id="UP000284057"/>
    </source>
</evidence>
<feature type="compositionally biased region" description="Basic and acidic residues" evidence="1">
    <location>
        <begin position="49"/>
        <end position="86"/>
    </location>
</feature>
<dbReference type="AlphaFoldDB" id="A0A418KME3"/>
<accession>A0A418KME3</accession>
<sequence length="180" mass="18801">MTYHEGRPPGSGVGPGRPLDAAEPLSAGESAPGAAQGVQERVSTTVGTAKEEASKVTGEARRQLRDLTGRTRDEATSQARQQKDRAVGGLRALSEELRSMSDHSSQAGMAGDLVREAAGRAEDFAGWLESHEPGELIEEVRTFARRRPGVFLALAAGAGVLAGRLTRGMAHPTSGQDASS</sequence>
<dbReference type="Proteomes" id="UP000284057">
    <property type="component" value="Unassembled WGS sequence"/>
</dbReference>
<protein>
    <submittedName>
        <fullName evidence="2">Uncharacterized protein</fullName>
    </submittedName>
</protein>
<evidence type="ECO:0000313" key="2">
    <source>
        <dbReference type="EMBL" id="RIQ19570.1"/>
    </source>
</evidence>
<dbReference type="EMBL" id="QUAL01000180">
    <property type="protein sequence ID" value="RIQ19570.1"/>
    <property type="molecule type" value="Genomic_DNA"/>
</dbReference>
<comment type="caution">
    <text evidence="2">The sequence shown here is derived from an EMBL/GenBank/DDBJ whole genome shotgun (WGS) entry which is preliminary data.</text>
</comment>
<name>A0A418KME3_9ACTN</name>
<proteinExistence type="predicted"/>
<feature type="region of interest" description="Disordered" evidence="1">
    <location>
        <begin position="1"/>
        <end position="114"/>
    </location>
</feature>
<keyword evidence="3" id="KW-1185">Reference proteome</keyword>
<reference evidence="2 3" key="1">
    <citation type="submission" date="2018-09" db="EMBL/GenBank/DDBJ databases">
        <title>Isolation, diversity and antifungal activity of actinobacteria from wheat.</title>
        <authorList>
            <person name="Han C."/>
        </authorList>
    </citation>
    <scope>NUCLEOTIDE SEQUENCE [LARGE SCALE GENOMIC DNA]</scope>
    <source>
        <strain evidence="2 3">NEAU-YY265</strain>
    </source>
</reference>
<dbReference type="OrthoDB" id="4578793at2"/>